<organism evidence="1 2">
    <name type="scientific">Liquorilactobacillus hordei DSM 19519</name>
    <dbReference type="NCBI Taxonomy" id="1423759"/>
    <lineage>
        <taxon>Bacteria</taxon>
        <taxon>Bacillati</taxon>
        <taxon>Bacillota</taxon>
        <taxon>Bacilli</taxon>
        <taxon>Lactobacillales</taxon>
        <taxon>Lactobacillaceae</taxon>
        <taxon>Liquorilactobacillus</taxon>
    </lineage>
</organism>
<reference evidence="1 2" key="1">
    <citation type="journal article" date="2015" name="Genome Announc.">
        <title>Expanding the biotechnology potential of lactobacilli through comparative genomics of 213 strains and associated genera.</title>
        <authorList>
            <person name="Sun Z."/>
            <person name="Harris H.M."/>
            <person name="McCann A."/>
            <person name="Guo C."/>
            <person name="Argimon S."/>
            <person name="Zhang W."/>
            <person name="Yang X."/>
            <person name="Jeffery I.B."/>
            <person name="Cooney J.C."/>
            <person name="Kagawa T.F."/>
            <person name="Liu W."/>
            <person name="Song Y."/>
            <person name="Salvetti E."/>
            <person name="Wrobel A."/>
            <person name="Rasinkangas P."/>
            <person name="Parkhill J."/>
            <person name="Rea M.C."/>
            <person name="O'Sullivan O."/>
            <person name="Ritari J."/>
            <person name="Douillard F.P."/>
            <person name="Paul Ross R."/>
            <person name="Yang R."/>
            <person name="Briner A.E."/>
            <person name="Felis G.E."/>
            <person name="de Vos W.M."/>
            <person name="Barrangou R."/>
            <person name="Klaenhammer T.R."/>
            <person name="Caufield P.W."/>
            <person name="Cui Y."/>
            <person name="Zhang H."/>
            <person name="O'Toole P.W."/>
        </authorList>
    </citation>
    <scope>NUCLEOTIDE SEQUENCE [LARGE SCALE GENOMIC DNA]</scope>
    <source>
        <strain evidence="1 2">DSM 19519</strain>
    </source>
</reference>
<proteinExistence type="predicted"/>
<name>A0A0R1MKK7_9LACO</name>
<dbReference type="Proteomes" id="UP000051448">
    <property type="component" value="Unassembled WGS sequence"/>
</dbReference>
<evidence type="ECO:0000313" key="2">
    <source>
        <dbReference type="Proteomes" id="UP000051448"/>
    </source>
</evidence>
<gene>
    <name evidence="1" type="ORF">FC92_GL001098</name>
</gene>
<accession>A0A0R1MKK7</accession>
<comment type="caution">
    <text evidence="1">The sequence shown here is derived from an EMBL/GenBank/DDBJ whole genome shotgun (WGS) entry which is preliminary data.</text>
</comment>
<keyword evidence="2" id="KW-1185">Reference proteome</keyword>
<dbReference type="AlphaFoldDB" id="A0A0R1MKK7"/>
<dbReference type="EMBL" id="AZDX01000003">
    <property type="protein sequence ID" value="KRL08025.1"/>
    <property type="molecule type" value="Genomic_DNA"/>
</dbReference>
<evidence type="ECO:0000313" key="1">
    <source>
        <dbReference type="EMBL" id="KRL08025.1"/>
    </source>
</evidence>
<sequence length="58" mass="7093">MQHKINLAMFVINKHIDFVEERIRKVEEINSKNQEIEFKKPTVAKYIKKSKKRNFDFI</sequence>
<dbReference type="STRING" id="1423759.FC92_GL001098"/>
<protein>
    <submittedName>
        <fullName evidence="1">Uncharacterized protein</fullName>
    </submittedName>
</protein>
<dbReference type="PATRIC" id="fig|1423759.3.peg.1162"/>